<feature type="region of interest" description="Disordered" evidence="1">
    <location>
        <begin position="1"/>
        <end position="27"/>
    </location>
</feature>
<keyword evidence="3" id="KW-1185">Reference proteome</keyword>
<evidence type="ECO:0000256" key="1">
    <source>
        <dbReference type="SAM" id="MobiDB-lite"/>
    </source>
</evidence>
<accession>A0A9W7GL56</accession>
<protein>
    <submittedName>
        <fullName evidence="2">Uncharacterized protein</fullName>
    </submittedName>
</protein>
<dbReference type="Proteomes" id="UP001165065">
    <property type="component" value="Unassembled WGS sequence"/>
</dbReference>
<dbReference type="OrthoDB" id="771136at2759"/>
<comment type="caution">
    <text evidence="2">The sequence shown here is derived from an EMBL/GenBank/DDBJ whole genome shotgun (WGS) entry which is preliminary data.</text>
</comment>
<proteinExistence type="predicted"/>
<reference evidence="3" key="1">
    <citation type="journal article" date="2023" name="Commun. Biol.">
        <title>Genome analysis of Parmales, the sister group of diatoms, reveals the evolutionary specialization of diatoms from phago-mixotrophs to photoautotrophs.</title>
        <authorList>
            <person name="Ban H."/>
            <person name="Sato S."/>
            <person name="Yoshikawa S."/>
            <person name="Yamada K."/>
            <person name="Nakamura Y."/>
            <person name="Ichinomiya M."/>
            <person name="Sato N."/>
            <person name="Blanc-Mathieu R."/>
            <person name="Endo H."/>
            <person name="Kuwata A."/>
            <person name="Ogata H."/>
        </authorList>
    </citation>
    <scope>NUCLEOTIDE SEQUENCE [LARGE SCALE GENOMIC DNA]</scope>
</reference>
<evidence type="ECO:0000313" key="2">
    <source>
        <dbReference type="EMBL" id="GMI46023.1"/>
    </source>
</evidence>
<evidence type="ECO:0000313" key="3">
    <source>
        <dbReference type="Proteomes" id="UP001165065"/>
    </source>
</evidence>
<feature type="compositionally biased region" description="Low complexity" evidence="1">
    <location>
        <begin position="1"/>
        <end position="14"/>
    </location>
</feature>
<sequence>MPPTLKRGLSRGMSSRGGLGASGTIFRDKTMNTPRKKSVKVDISQLLEFLFPPGLQHPLVAGRLIAFGMYGPLDDNLCLHSGEKGMHVVQPFELDCMCDQFEKEDIMQVYISKSRPLASLSRVEKAEMLEGANRNTKTTKGKLASQMSNAQMPAFNQEQIVELFREVEKDEDGLMLFHEMQQQIVKFRYDRIKMLREMDIHGKIKEPPSWIMIETDPQQKAKKMKEKYSIGISEELKRTKSIANRKLGGPGRGRSLVTNYVAPPTMFIKNEGFTPNEAANNTTKLLSTRVYRLANLGPDINDAGLVQNVQLIRQPAGKARKDAAPWAQVYK</sequence>
<dbReference type="AlphaFoldDB" id="A0A9W7GL56"/>
<gene>
    <name evidence="2" type="ORF">TrCOL_g12740</name>
</gene>
<organism evidence="2 3">
    <name type="scientific">Triparma columacea</name>
    <dbReference type="NCBI Taxonomy" id="722753"/>
    <lineage>
        <taxon>Eukaryota</taxon>
        <taxon>Sar</taxon>
        <taxon>Stramenopiles</taxon>
        <taxon>Ochrophyta</taxon>
        <taxon>Bolidophyceae</taxon>
        <taxon>Parmales</taxon>
        <taxon>Triparmaceae</taxon>
        <taxon>Triparma</taxon>
    </lineage>
</organism>
<dbReference type="EMBL" id="BRYA01000276">
    <property type="protein sequence ID" value="GMI46023.1"/>
    <property type="molecule type" value="Genomic_DNA"/>
</dbReference>
<name>A0A9W7GL56_9STRA</name>